<sequence>MNSSAFEQYLSTAVPIGKGNDRVVYRLPACPERCIKLPRYPLRGSEQSRREKKYFERLEARGIPYWEYIPRYHGAMVVENHGEGLIYDLILDKEGGVARTIRHYRSNQFDVFQGDAFCRAFEALCVFLMNYWIVPSDINDRNIVCVFTDQEGCRLYLIDGVSNPALFPIANYSSWFARRRIRKRLIKLAGKFKNYGLINNKQCNIIIEKLTL</sequence>
<dbReference type="Pfam" id="PF10707">
    <property type="entry name" value="YrbL-PhoP_reg"/>
    <property type="match status" value="1"/>
</dbReference>
<name>A0AA42CWX0_9GAMM</name>
<evidence type="ECO:0000313" key="2">
    <source>
        <dbReference type="Proteomes" id="UP001165678"/>
    </source>
</evidence>
<dbReference type="Proteomes" id="UP001165678">
    <property type="component" value="Unassembled WGS sequence"/>
</dbReference>
<accession>A0AA42CWX0</accession>
<dbReference type="EMBL" id="JAPIVE010000001">
    <property type="protein sequence ID" value="MCX2523163.1"/>
    <property type="molecule type" value="Genomic_DNA"/>
</dbReference>
<comment type="caution">
    <text evidence="1">The sequence shown here is derived from an EMBL/GenBank/DDBJ whole genome shotgun (WGS) entry which is preliminary data.</text>
</comment>
<dbReference type="AlphaFoldDB" id="A0AA42CWX0"/>
<keyword evidence="2" id="KW-1185">Reference proteome</keyword>
<dbReference type="InterPro" id="IPR019647">
    <property type="entry name" value="PhoP_reg_network_YrbL"/>
</dbReference>
<proteinExistence type="predicted"/>
<gene>
    <name evidence="1" type="ORF">OQ287_02825</name>
</gene>
<evidence type="ECO:0000313" key="1">
    <source>
        <dbReference type="EMBL" id="MCX2523163.1"/>
    </source>
</evidence>
<dbReference type="RefSeq" id="WP_265895513.1">
    <property type="nucleotide sequence ID" value="NZ_JAPIVE010000001.1"/>
</dbReference>
<reference evidence="1" key="1">
    <citation type="submission" date="2022-11" db="EMBL/GenBank/DDBJ databases">
        <title>Larsenimonas rhizosphaerae sp. nov., isolated from a tidal mudflat.</title>
        <authorList>
            <person name="Lee S.D."/>
            <person name="Kim I.S."/>
        </authorList>
    </citation>
    <scope>NUCLEOTIDE SEQUENCE</scope>
    <source>
        <strain evidence="1">GH2-1</strain>
    </source>
</reference>
<protein>
    <submittedName>
        <fullName evidence="1">YrbL family protein</fullName>
    </submittedName>
</protein>
<organism evidence="1 2">
    <name type="scientific">Larsenimonas rhizosphaerae</name>
    <dbReference type="NCBI Taxonomy" id="2944682"/>
    <lineage>
        <taxon>Bacteria</taxon>
        <taxon>Pseudomonadati</taxon>
        <taxon>Pseudomonadota</taxon>
        <taxon>Gammaproteobacteria</taxon>
        <taxon>Oceanospirillales</taxon>
        <taxon>Halomonadaceae</taxon>
        <taxon>Larsenimonas</taxon>
    </lineage>
</organism>